<accession>A0AA39JK93</accession>
<reference evidence="2" key="1">
    <citation type="submission" date="2023-06" db="EMBL/GenBank/DDBJ databases">
        <authorList>
            <consortium name="Lawrence Berkeley National Laboratory"/>
            <person name="Ahrendt S."/>
            <person name="Sahu N."/>
            <person name="Indic B."/>
            <person name="Wong-Bajracharya J."/>
            <person name="Merenyi Z."/>
            <person name="Ke H.-M."/>
            <person name="Monk M."/>
            <person name="Kocsube S."/>
            <person name="Drula E."/>
            <person name="Lipzen A."/>
            <person name="Balint B."/>
            <person name="Henrissat B."/>
            <person name="Andreopoulos B."/>
            <person name="Martin F.M."/>
            <person name="Harder C.B."/>
            <person name="Rigling D."/>
            <person name="Ford K.L."/>
            <person name="Foster G.D."/>
            <person name="Pangilinan J."/>
            <person name="Papanicolaou A."/>
            <person name="Barry K."/>
            <person name="LaButti K."/>
            <person name="Viragh M."/>
            <person name="Koriabine M."/>
            <person name="Yan M."/>
            <person name="Riley R."/>
            <person name="Champramary S."/>
            <person name="Plett K.L."/>
            <person name="Tsai I.J."/>
            <person name="Slot J."/>
            <person name="Sipos G."/>
            <person name="Plett J."/>
            <person name="Nagy L.G."/>
            <person name="Grigoriev I.V."/>
        </authorList>
    </citation>
    <scope>NUCLEOTIDE SEQUENCE</scope>
    <source>
        <strain evidence="2">CCBAS 213</strain>
    </source>
</reference>
<dbReference type="Proteomes" id="UP001175211">
    <property type="component" value="Unassembled WGS sequence"/>
</dbReference>
<evidence type="ECO:0000313" key="2">
    <source>
        <dbReference type="EMBL" id="KAK0444292.1"/>
    </source>
</evidence>
<name>A0AA39JK93_ARMTA</name>
<feature type="compositionally biased region" description="Low complexity" evidence="1">
    <location>
        <begin position="258"/>
        <end position="282"/>
    </location>
</feature>
<comment type="caution">
    <text evidence="2">The sequence shown here is derived from an EMBL/GenBank/DDBJ whole genome shotgun (WGS) entry which is preliminary data.</text>
</comment>
<dbReference type="AlphaFoldDB" id="A0AA39JK93"/>
<proteinExistence type="predicted"/>
<organism evidence="2 3">
    <name type="scientific">Armillaria tabescens</name>
    <name type="common">Ringless honey mushroom</name>
    <name type="synonym">Agaricus tabescens</name>
    <dbReference type="NCBI Taxonomy" id="1929756"/>
    <lineage>
        <taxon>Eukaryota</taxon>
        <taxon>Fungi</taxon>
        <taxon>Dikarya</taxon>
        <taxon>Basidiomycota</taxon>
        <taxon>Agaricomycotina</taxon>
        <taxon>Agaricomycetes</taxon>
        <taxon>Agaricomycetidae</taxon>
        <taxon>Agaricales</taxon>
        <taxon>Marasmiineae</taxon>
        <taxon>Physalacriaceae</taxon>
        <taxon>Desarmillaria</taxon>
    </lineage>
</organism>
<evidence type="ECO:0000256" key="1">
    <source>
        <dbReference type="SAM" id="MobiDB-lite"/>
    </source>
</evidence>
<dbReference type="GeneID" id="85361784"/>
<keyword evidence="3" id="KW-1185">Reference proteome</keyword>
<dbReference type="RefSeq" id="XP_060325077.1">
    <property type="nucleotide sequence ID" value="XM_060478236.1"/>
</dbReference>
<feature type="region of interest" description="Disordered" evidence="1">
    <location>
        <begin position="1"/>
        <end position="21"/>
    </location>
</feature>
<protein>
    <submittedName>
        <fullName evidence="2">Uncharacterized protein</fullName>
    </submittedName>
</protein>
<feature type="region of interest" description="Disordered" evidence="1">
    <location>
        <begin position="245"/>
        <end position="282"/>
    </location>
</feature>
<sequence length="324" mass="35524">MSSCHLANGGRPAKSGKTNRINGPIQDSVSGLYAQKFLVLLIPIYDGTITDVNDPYVPRTRNHLRLSSNIFAENITTLQEYNLTFDITFSIAELNRPVVDQLYSHLAAHINANNMQMQPWCLSPLPAQLPALTLMPFTVLHPEKSNPSLGAVIKDAQIQQYDITLETLNKLACLPALANSEDRTPIILIGTKYRLNGLLGDGQVHSCFTYHVLYDLQTPLQTLFGQHSNDDRPCPECHLDCPHPPAALTSDNDDSADDITNNTSTSTNDIMTSSNELSNETNSVVTTTAATTSSNELSNETNIVGTTTATDNHTLSWEQSMLQL</sequence>
<evidence type="ECO:0000313" key="3">
    <source>
        <dbReference type="Proteomes" id="UP001175211"/>
    </source>
</evidence>
<dbReference type="EMBL" id="JAUEPS010000055">
    <property type="protein sequence ID" value="KAK0444292.1"/>
    <property type="molecule type" value="Genomic_DNA"/>
</dbReference>
<gene>
    <name evidence="2" type="ORF">EV420DRAFT_1648988</name>
</gene>